<feature type="compositionally biased region" description="Polar residues" evidence="1">
    <location>
        <begin position="2303"/>
        <end position="2314"/>
    </location>
</feature>
<feature type="compositionally biased region" description="Basic and acidic residues" evidence="1">
    <location>
        <begin position="2405"/>
        <end position="2421"/>
    </location>
</feature>
<accession>A0A9E7H314</accession>
<feature type="compositionally biased region" description="Low complexity" evidence="1">
    <location>
        <begin position="1765"/>
        <end position="1778"/>
    </location>
</feature>
<evidence type="ECO:0000313" key="4">
    <source>
        <dbReference type="Proteomes" id="UP001055439"/>
    </source>
</evidence>
<feature type="region of interest" description="Disordered" evidence="1">
    <location>
        <begin position="780"/>
        <end position="809"/>
    </location>
</feature>
<reference evidence="3" key="1">
    <citation type="submission" date="2022-05" db="EMBL/GenBank/DDBJ databases">
        <title>The Musa troglodytarum L. genome provides insights into the mechanism of non-climacteric behaviour and enrichment of carotenoids.</title>
        <authorList>
            <person name="Wang J."/>
        </authorList>
    </citation>
    <scope>NUCLEOTIDE SEQUENCE</scope>
    <source>
        <tissue evidence="3">Leaf</tissue>
    </source>
</reference>
<dbReference type="EMBL" id="CP097510">
    <property type="protein sequence ID" value="URE22293.1"/>
    <property type="molecule type" value="Genomic_DNA"/>
</dbReference>
<proteinExistence type="predicted"/>
<feature type="region of interest" description="Disordered" evidence="1">
    <location>
        <begin position="2515"/>
        <end position="2542"/>
    </location>
</feature>
<feature type="compositionally biased region" description="Basic and acidic residues" evidence="1">
    <location>
        <begin position="2383"/>
        <end position="2396"/>
    </location>
</feature>
<evidence type="ECO:0000256" key="1">
    <source>
        <dbReference type="SAM" id="MobiDB-lite"/>
    </source>
</evidence>
<evidence type="ECO:0000313" key="3">
    <source>
        <dbReference type="EMBL" id="URE22293.1"/>
    </source>
</evidence>
<feature type="compositionally biased region" description="Basic residues" evidence="1">
    <location>
        <begin position="2603"/>
        <end position="2612"/>
    </location>
</feature>
<dbReference type="OrthoDB" id="514036at2759"/>
<dbReference type="InterPro" id="IPR045167">
    <property type="entry name" value="Hobbit"/>
</dbReference>
<feature type="region of interest" description="Disordered" evidence="1">
    <location>
        <begin position="2603"/>
        <end position="2651"/>
    </location>
</feature>
<feature type="region of interest" description="Disordered" evidence="1">
    <location>
        <begin position="2277"/>
        <end position="2337"/>
    </location>
</feature>
<feature type="compositionally biased region" description="Acidic residues" evidence="1">
    <location>
        <begin position="2002"/>
        <end position="2017"/>
    </location>
</feature>
<sequence length="2651" mass="297834">MVLFLIKFLIGLLVCCAVGWVVFVFAARLLGWILNRIVGISIGFQVTGCNRINEVFVTFKKGAIESILIGEIKLSLRESLDKGLNIFSGDQKLQLLISDLEVYLRTSSQSIKKKKVNKPRSSRKLGRGTWVLLSHIARLLSLSVTEVNVKGPKFTAQVKGLQVDASVHGNSNPTFILNLQLANFLFDMFHSEHNFDQSSSFTVERPAYSASVENKIPFMCQDISVICELEREHGVQFGNLDVTFGAITVNLRENLFVKTKKESNSSMDVDDSKEGALDFTKKSEKKSSSLKKHIVAFPEKVSFNICELDVTFVNQAQDISANSTVTGILLRSTKSVAYDDSGEATSNFVLNMDFSKIYLLRESNVSVMELLEFTVIATVDVPMQPLPINAEVNVKLGRISCNFIFSRFRPWLSLKLGKKKQMVLREESSYQEKRSTDSMNTIVCRCTVSAPDMNIMVYDLNECPLYHGCLQSSHLSASNTVSKRLELHAELGEFHFNTADAYQKSLEKNLAGIETISGSLVHIEQMNLDLGHRETESHDEHDPKMLKLVLAVDMTGMGIFFGFKHVESLTKTIMSFKEVLKGLSSSSKKTAKDKVAHSSKKETAKGINIAKLSLERCSIKYFGDTSLEDMTVADPKRVNFGSQGGEVIISVSADGKPRKAIITSIRLNDCQHLKFSMSLDISHLRFVFNKEKHSMQIEVNRTRSFYYEYPEEQNPGTEVTLLDMQKAKFVRRSGGLNDSALCSLLNVSDLSVRWEPDVHLALLEFVTSLKSLLHNQKLHGSDSQMKEESVDTVSVPQREITSDQASTEKQQKKRESVFAIDVEMLKISAGLADGVETIIHVQSIFSENAKIGVLFEEVMVSLNEARILKSSRLQISRVPVSVMHNMQDSKSQMVTTWDWVIRSPDIYICMPYRLQLRAIDDAVEDTLRGIKLVNAAKTDLIFPGKKHSTRKAKAKSTTLRSVRLLIRKITVEIEEEPIQGWLDEHYRLMKKEVCEAAVRLKFLDDLLSNITSSSQEPNALGSEKKILYKEIEIDACDVSSVEHLRTEIHKKVFRSYYEACQKIVISERLGETTRGFQSGFKPSINRASLMSLCARELDVTLTEIDKGNVGIVEFIRKTDPVCSDNGIPFSRLYGRDFVLSAGSLLVQIRDYTYPIFCGSSGKCQGRVVIAQQATSFQPQILQDVFVGRWWKVRMMRSASGTTPANKVYLDLPISFEKGEVSFGVGHEAVLADISYAFTVALRRANLGTRSCPDQYEITSQVPAVDPTVQELPKKERSLPWWDDMRYYIHGKITLSFTETRWFILGTSDPYEKLDKLEIVSANMEIQQRDGYICLSAREFQVYLSSLQCLMDSFSLKPPSHVCGPFLISSTFLVEVFMEWGCDSGNPLDHYLHSLPVEGKPRTKVYDPFRSTSLSLKWNFLLNGSQITDNELASSNDVEKKSDGSRSESSQKLAVKSIDSPTVSFSANDLVWLSKFCILNYLPPNKIRTFSRWPRFGVPRVARSGNLSLDRVMTEFFLRLDTTPFCIRHTSLRDDDPANGLAVKTAKLKFEICFSRGKQQFTFDCKREPLDLVYQGLDIHMLMVCLDQINEVSIAQDIKTAQRSSRSEPLDKLGNENRDYGCKDKKKDDCFLLHSEYFTVRRQTSKADPTRLLAWQAYGRKDLEVTSVISEVEKGSENDHTQSDLIDDDGFNVVIADNCQRVFVYGLKILWTLENRIAITSLAGGISKAFARPKPSPSKQYAQRKLLERQQITDETDVPSEEAFDSVPCSSPSESSTSVQHEKNQGQDSSLSTSSSAVTVKQENDCDTDEEGTCHFMVNVIQPQFNLHSEEAKGRFLLAAASGRVLARSFRSVLHVGHDIIEQALSTSNEVIPDNVPEMTWKRMELSMMLENVQAHVAPTDIDPGAGIQWLPKIIKGSPNVKRTGPLLERVFMPCQMYFQYTQYKGGTSELKVKPLKELTFNSPNITAEMTSCQFRVMLDVLTNLLFARLPKPPKSSHSCPSDDNEDSEDEADELVPEGVEEVDLARINLEQKRRERKLLLGDIKTLTTATDISDGTDLSLENGDLWMVVGGKSTLVQGLEKEQGNIRKAIKEASSTLKSVLQEAAQLRLMEKEKTKSPSCALRVSVKINKVAWSMLADDKPFAEAEINEMIYDFDRDYKDIGIAQFTTKSFVVRNCVPNAKSDMLLSAWNAPPEWGKRVMLRVNAKQGAPKDGKSPIELFQVEIYPLRIHLTETMYNMMWEYIFPEEEQDSSKRQEVWKVSTTAGLKRGKKSLYGSETVASNSPLSKEPEASGKSAASKLSSFTSGTESQVDSSQVRRKQNLQGNTASGSNPELRRTSSLGRTWEDTVADSVANELVLQAQTSSISSSQSGLFNAATENKNVNTEESKNKPRDPKPLKSGQLLTYEEKKSGKSQDERRVRPKKLQEFHNIRISQVELLVTYEGSRIAVSDFRLLMDTFHRDEFIGTWRRLFARVKKHIVWGVLKSVAGMQGKKFKDKTQNQKEAQANVLPENDLISISDSDGEQRGKSDQFPAPFPKRANDGAGDGFVTSIRGLFNSQRRKAKAYVLRTMRGEADHDHGDWSDGDVEFSPFARQLTLAKTKKLIRRHSKKFSSRTSSSVQHQKDPSSPKETMPYESDSSGASSYGEGDINE</sequence>
<keyword evidence="4" id="KW-1185">Reference proteome</keyword>
<dbReference type="PANTHER" id="PTHR15678">
    <property type="entry name" value="ANTIGEN MLAA-22-RELATED"/>
    <property type="match status" value="1"/>
</dbReference>
<dbReference type="SMART" id="SM01214">
    <property type="entry name" value="Fmp27_GFWDK"/>
    <property type="match status" value="1"/>
</dbReference>
<feature type="domain" description="FMP27/BLTP2/Hobbit GFWDK motif-containing RBG unit" evidence="2">
    <location>
        <begin position="1150"/>
        <end position="1312"/>
    </location>
</feature>
<gene>
    <name evidence="3" type="ORF">MUK42_33067</name>
</gene>
<dbReference type="InterPro" id="IPR019441">
    <property type="entry name" value="FMP27/BLTP2/Hobbit_GFWDK_RBG"/>
</dbReference>
<feature type="compositionally biased region" description="Low complexity" evidence="1">
    <location>
        <begin position="2292"/>
        <end position="2302"/>
    </location>
</feature>
<feature type="compositionally biased region" description="Acidic residues" evidence="1">
    <location>
        <begin position="1753"/>
        <end position="1763"/>
    </location>
</feature>
<dbReference type="Pfam" id="PF10344">
    <property type="entry name" value="Hobbit"/>
    <property type="match status" value="1"/>
</dbReference>
<evidence type="ECO:0000259" key="2">
    <source>
        <dbReference type="SMART" id="SM01214"/>
    </source>
</evidence>
<organism evidence="3 4">
    <name type="scientific">Musa troglodytarum</name>
    <name type="common">fe'i banana</name>
    <dbReference type="NCBI Taxonomy" id="320322"/>
    <lineage>
        <taxon>Eukaryota</taxon>
        <taxon>Viridiplantae</taxon>
        <taxon>Streptophyta</taxon>
        <taxon>Embryophyta</taxon>
        <taxon>Tracheophyta</taxon>
        <taxon>Spermatophyta</taxon>
        <taxon>Magnoliopsida</taxon>
        <taxon>Liliopsida</taxon>
        <taxon>Zingiberales</taxon>
        <taxon>Musaceae</taxon>
        <taxon>Musa</taxon>
    </lineage>
</organism>
<feature type="region of interest" description="Disordered" evidence="1">
    <location>
        <begin position="2378"/>
        <end position="2421"/>
    </location>
</feature>
<protein>
    <submittedName>
        <fullName evidence="3">RNA pol II promoter Fmp27 protein domain</fullName>
    </submittedName>
</protein>
<name>A0A9E7H314_9LILI</name>
<feature type="compositionally biased region" description="Polar residues" evidence="1">
    <location>
        <begin position="2321"/>
        <end position="2337"/>
    </location>
</feature>
<feature type="region of interest" description="Disordered" evidence="1">
    <location>
        <begin position="1991"/>
        <end position="2017"/>
    </location>
</feature>
<feature type="region of interest" description="Disordered" evidence="1">
    <location>
        <begin position="1749"/>
        <end position="1807"/>
    </location>
</feature>
<dbReference type="PANTHER" id="PTHR15678:SF8">
    <property type="entry name" value="PROTEIN KINKY POLLEN"/>
    <property type="match status" value="1"/>
</dbReference>
<dbReference type="Proteomes" id="UP001055439">
    <property type="component" value="Chromosome 8"/>
</dbReference>